<dbReference type="EMBL" id="JASPKZ010002337">
    <property type="protein sequence ID" value="KAJ9595440.1"/>
    <property type="molecule type" value="Genomic_DNA"/>
</dbReference>
<dbReference type="AlphaFoldDB" id="A0AAD8AB61"/>
<evidence type="ECO:0000256" key="4">
    <source>
        <dbReference type="ARBA" id="ARBA00022963"/>
    </source>
</evidence>
<name>A0AAD8AB61_DIPPU</name>
<dbReference type="GO" id="GO:0016042">
    <property type="term" value="P:lipid catabolic process"/>
    <property type="evidence" value="ECO:0007669"/>
    <property type="project" value="UniProtKB-KW"/>
</dbReference>
<dbReference type="PANTHER" id="PTHR11005">
    <property type="entry name" value="LYSOSOMAL ACID LIPASE-RELATED"/>
    <property type="match status" value="1"/>
</dbReference>
<dbReference type="Proteomes" id="UP001233999">
    <property type="component" value="Unassembled WGS sequence"/>
</dbReference>
<keyword evidence="2" id="KW-0732">Signal</keyword>
<keyword evidence="3" id="KW-0378">Hydrolase</keyword>
<reference evidence="8" key="2">
    <citation type="submission" date="2023-05" db="EMBL/GenBank/DDBJ databases">
        <authorList>
            <person name="Fouks B."/>
        </authorList>
    </citation>
    <scope>NUCLEOTIDE SEQUENCE</scope>
    <source>
        <strain evidence="8">Stay&amp;Tobe</strain>
        <tissue evidence="8">Testes</tissue>
    </source>
</reference>
<evidence type="ECO:0000256" key="1">
    <source>
        <dbReference type="ARBA" id="ARBA00010701"/>
    </source>
</evidence>
<comment type="similarity">
    <text evidence="1">Belongs to the AB hydrolase superfamily. Lipase family.</text>
</comment>
<gene>
    <name evidence="8" type="ORF">L9F63_013351</name>
</gene>
<dbReference type="InterPro" id="IPR029058">
    <property type="entry name" value="AB_hydrolase_fold"/>
</dbReference>
<organism evidence="8 9">
    <name type="scientific">Diploptera punctata</name>
    <name type="common">Pacific beetle cockroach</name>
    <dbReference type="NCBI Taxonomy" id="6984"/>
    <lineage>
        <taxon>Eukaryota</taxon>
        <taxon>Metazoa</taxon>
        <taxon>Ecdysozoa</taxon>
        <taxon>Arthropoda</taxon>
        <taxon>Hexapoda</taxon>
        <taxon>Insecta</taxon>
        <taxon>Pterygota</taxon>
        <taxon>Neoptera</taxon>
        <taxon>Polyneoptera</taxon>
        <taxon>Dictyoptera</taxon>
        <taxon>Blattodea</taxon>
        <taxon>Blaberoidea</taxon>
        <taxon>Blaberidae</taxon>
        <taxon>Diplopterinae</taxon>
        <taxon>Diploptera</taxon>
    </lineage>
</organism>
<evidence type="ECO:0000259" key="7">
    <source>
        <dbReference type="Pfam" id="PF04083"/>
    </source>
</evidence>
<protein>
    <recommendedName>
        <fullName evidence="7">Partial AB-hydrolase lipase domain-containing protein</fullName>
    </recommendedName>
</protein>
<dbReference type="InterPro" id="IPR006693">
    <property type="entry name" value="AB_hydrolase_lipase"/>
</dbReference>
<evidence type="ECO:0000256" key="3">
    <source>
        <dbReference type="ARBA" id="ARBA00022801"/>
    </source>
</evidence>
<dbReference type="GO" id="GO:0016787">
    <property type="term" value="F:hydrolase activity"/>
    <property type="evidence" value="ECO:0007669"/>
    <property type="project" value="UniProtKB-KW"/>
</dbReference>
<keyword evidence="4" id="KW-0442">Lipid degradation</keyword>
<proteinExistence type="inferred from homology"/>
<evidence type="ECO:0000313" key="9">
    <source>
        <dbReference type="Proteomes" id="UP001233999"/>
    </source>
</evidence>
<evidence type="ECO:0000256" key="2">
    <source>
        <dbReference type="ARBA" id="ARBA00022729"/>
    </source>
</evidence>
<comment type="caution">
    <text evidence="8">The sequence shown here is derived from an EMBL/GenBank/DDBJ whole genome shotgun (WGS) entry which is preliminary data.</text>
</comment>
<feature type="domain" description="Partial AB-hydrolase lipase" evidence="7">
    <location>
        <begin position="33"/>
        <end position="90"/>
    </location>
</feature>
<sequence length="864" mass="97110">MVVDIRTKLHLSDGRLYSCISKSEAFQWMTRPQLIEKYGYPVEIHTVDTDDGYILEMHRIPYSPESPKADNKSVVFLQHGLFSSSADWIILGPGVSLGYLLADAGYDVWIGNARGNTYSRNHLTLSTFSVKFWDFSWHEMGVYDLPAEIDYILGKTGQSDLFYVGHSMGTTMFYVLQSERPQYSNKIRHMISLAPIAYMGHVTNLIADIGAYFPVLGSLEWLGVGELFASNAFTTWVFDLACKDGSITQGICLNAMFAFIGYDPVEVNTTMLPVILAHTPAGASTKTILHYAQEISTIVITWNYYITNLFHYGSLYPPEYDLKFIETPITLMYCDNDSFADPTDVLELSGVLPNVTEVYEVALKTCSHQDFLWAKDVKVLVNDEVIRILKEIDAIGISNEERFKDGLVLIKQWGITSDWTHQETNPWLGILDEKPSTLGILGLPIYALNEAALSNVSLIADTLAMGLVSTPKHTFLEVLVAKLKLAATVPQQPEEPHYTSYEKKYGYPAEIHTVDTEDGYILEMHRIPYSPKSPKADNKSVVFLQHGLFSSSSDWIILGPGVSLGYLLADAGYDVWMGNARGNTFSKKHLTLSTSSVEFWDFSWHEMGVYDLPAEIDYILGKTGQSDLFYVGHSMGTTMFYVLQSEKPQYSNKIRYMISLAPIAYMEHVTDLIADIAAYFPETTGYLTHQNMEKCFESSAFTTWVMDLACKDGSITQGICMNAMFALMGYDPVEVNTTMLPVILGHTPAGASTKTILHYAQEISTIPHSFYQWNYYVTNLFHYGSFYPPEYDLKSIETPITLMYCDNDPLADPTDVLELSGVLPNVTEVYEVALKTCSHQDFLWAKDVKVLLNDEVIRILIANN</sequence>
<dbReference type="Pfam" id="PF04083">
    <property type="entry name" value="Abhydro_lipase"/>
    <property type="match status" value="2"/>
</dbReference>
<keyword evidence="6" id="KW-0325">Glycoprotein</keyword>
<feature type="domain" description="Partial AB-hydrolase lipase" evidence="7">
    <location>
        <begin position="501"/>
        <end position="557"/>
    </location>
</feature>
<reference evidence="8" key="1">
    <citation type="journal article" date="2023" name="IScience">
        <title>Live-bearing cockroach genome reveals convergent evolutionary mechanisms linked to viviparity in insects and beyond.</title>
        <authorList>
            <person name="Fouks B."/>
            <person name="Harrison M.C."/>
            <person name="Mikhailova A.A."/>
            <person name="Marchal E."/>
            <person name="English S."/>
            <person name="Carruthers M."/>
            <person name="Jennings E.C."/>
            <person name="Chiamaka E.L."/>
            <person name="Frigard R.A."/>
            <person name="Pippel M."/>
            <person name="Attardo G.M."/>
            <person name="Benoit J.B."/>
            <person name="Bornberg-Bauer E."/>
            <person name="Tobe S.S."/>
        </authorList>
    </citation>
    <scope>NUCLEOTIDE SEQUENCE</scope>
    <source>
        <strain evidence="8">Stay&amp;Tobe</strain>
    </source>
</reference>
<keyword evidence="5" id="KW-0443">Lipid metabolism</keyword>
<evidence type="ECO:0000256" key="6">
    <source>
        <dbReference type="ARBA" id="ARBA00023180"/>
    </source>
</evidence>
<evidence type="ECO:0000256" key="5">
    <source>
        <dbReference type="ARBA" id="ARBA00023098"/>
    </source>
</evidence>
<keyword evidence="9" id="KW-1185">Reference proteome</keyword>
<dbReference type="Gene3D" id="3.40.50.1820">
    <property type="entry name" value="alpha/beta hydrolase"/>
    <property type="match status" value="2"/>
</dbReference>
<evidence type="ECO:0000313" key="8">
    <source>
        <dbReference type="EMBL" id="KAJ9595440.1"/>
    </source>
</evidence>
<dbReference type="FunFam" id="3.40.50.1820:FF:000021">
    <property type="entry name" value="Lipase"/>
    <property type="match status" value="2"/>
</dbReference>
<accession>A0AAD8AB61</accession>
<dbReference type="SUPFAM" id="SSF53474">
    <property type="entry name" value="alpha/beta-Hydrolases"/>
    <property type="match status" value="2"/>
</dbReference>